<keyword evidence="4 7" id="KW-0067">ATP-binding</keyword>
<protein>
    <submittedName>
        <fullName evidence="7">ABC transporter ATP-binding protein</fullName>
    </submittedName>
</protein>
<reference evidence="7" key="3">
    <citation type="submission" date="2022-12" db="EMBL/GenBank/DDBJ databases">
        <authorList>
            <person name="Sun Q."/>
            <person name="Zhou Y."/>
        </authorList>
    </citation>
    <scope>NUCLEOTIDE SEQUENCE</scope>
    <source>
        <strain evidence="7">CGMCC 1.15034</strain>
    </source>
</reference>
<keyword evidence="2" id="KW-0813">Transport</keyword>
<evidence type="ECO:0000313" key="10">
    <source>
        <dbReference type="Proteomes" id="UP000625079"/>
    </source>
</evidence>
<dbReference type="SUPFAM" id="SSF52540">
    <property type="entry name" value="P-loop containing nucleoside triphosphate hydrolases"/>
    <property type="match status" value="1"/>
</dbReference>
<dbReference type="PROSITE" id="PS50893">
    <property type="entry name" value="ABC_TRANSPORTER_2"/>
    <property type="match status" value="1"/>
</dbReference>
<dbReference type="OrthoDB" id="9778547at2"/>
<dbReference type="PANTHER" id="PTHR43335:SF4">
    <property type="entry name" value="ABC TRANSPORTER, ATP-BINDING PROTEIN"/>
    <property type="match status" value="1"/>
</dbReference>
<evidence type="ECO:0000313" key="8">
    <source>
        <dbReference type="EMBL" id="QOZ59285.1"/>
    </source>
</evidence>
<dbReference type="Pfam" id="PF00005">
    <property type="entry name" value="ABC_tran"/>
    <property type="match status" value="1"/>
</dbReference>
<dbReference type="InterPro" id="IPR003593">
    <property type="entry name" value="AAA+_ATPase"/>
</dbReference>
<gene>
    <name evidence="7" type="ORF">GCM10010987_76850</name>
    <name evidence="8" type="ORF">XH86_11435</name>
</gene>
<evidence type="ECO:0000313" key="7">
    <source>
        <dbReference type="EMBL" id="GGI33933.1"/>
    </source>
</evidence>
<dbReference type="RefSeq" id="WP_128964908.1">
    <property type="nucleotide sequence ID" value="NZ_BMHC01000036.1"/>
</dbReference>
<dbReference type="Proteomes" id="UP000625079">
    <property type="component" value="Unassembled WGS sequence"/>
</dbReference>
<dbReference type="CDD" id="cd03230">
    <property type="entry name" value="ABC_DR_subfamily_A"/>
    <property type="match status" value="1"/>
</dbReference>
<reference evidence="7" key="1">
    <citation type="journal article" date="2014" name="Int. J. Syst. Evol. Microbiol.">
        <title>Complete genome sequence of Corynebacterium casei LMG S-19264T (=DSM 44701T), isolated from a smear-ripened cheese.</title>
        <authorList>
            <consortium name="US DOE Joint Genome Institute (JGI-PGF)"/>
            <person name="Walter F."/>
            <person name="Albersmeier A."/>
            <person name="Kalinowski J."/>
            <person name="Ruckert C."/>
        </authorList>
    </citation>
    <scope>NUCLEOTIDE SEQUENCE</scope>
    <source>
        <strain evidence="7">CGMCC 1.15034</strain>
    </source>
</reference>
<keyword evidence="3" id="KW-0547">Nucleotide-binding</keyword>
<comment type="function">
    <text evidence="5">Involved in beta-(1--&gt;2)glucan export. Transmembrane domains (TMD) form a pore in the inner membrane and the ATP-binding domain (NBD) is responsible for energy generation.</text>
</comment>
<evidence type="ECO:0000256" key="4">
    <source>
        <dbReference type="ARBA" id="ARBA00022840"/>
    </source>
</evidence>
<evidence type="ECO:0000256" key="3">
    <source>
        <dbReference type="ARBA" id="ARBA00022741"/>
    </source>
</evidence>
<dbReference type="GO" id="GO:0016887">
    <property type="term" value="F:ATP hydrolysis activity"/>
    <property type="evidence" value="ECO:0007669"/>
    <property type="project" value="InterPro"/>
</dbReference>
<evidence type="ECO:0000259" key="6">
    <source>
        <dbReference type="PROSITE" id="PS50893"/>
    </source>
</evidence>
<accession>A0A410V3J4</accession>
<keyword evidence="9" id="KW-1185">Reference proteome</keyword>
<dbReference type="AlphaFoldDB" id="A0A410V3J4"/>
<evidence type="ECO:0000256" key="1">
    <source>
        <dbReference type="ARBA" id="ARBA00005417"/>
    </source>
</evidence>
<dbReference type="Gene3D" id="3.40.50.300">
    <property type="entry name" value="P-loop containing nucleotide triphosphate hydrolases"/>
    <property type="match status" value="1"/>
</dbReference>
<evidence type="ECO:0000313" key="9">
    <source>
        <dbReference type="Proteomes" id="UP000593880"/>
    </source>
</evidence>
<organism evidence="7 10">
    <name type="scientific">Bradyrhizobium guangdongense</name>
    <dbReference type="NCBI Taxonomy" id="1325090"/>
    <lineage>
        <taxon>Bacteria</taxon>
        <taxon>Pseudomonadati</taxon>
        <taxon>Pseudomonadota</taxon>
        <taxon>Alphaproteobacteria</taxon>
        <taxon>Hyphomicrobiales</taxon>
        <taxon>Nitrobacteraceae</taxon>
        <taxon>Bradyrhizobium</taxon>
    </lineage>
</organism>
<feature type="domain" description="ABC transporter" evidence="6">
    <location>
        <begin position="5"/>
        <end position="234"/>
    </location>
</feature>
<comment type="similarity">
    <text evidence="1">Belongs to the ABC transporter superfamily.</text>
</comment>
<dbReference type="PANTHER" id="PTHR43335">
    <property type="entry name" value="ABC TRANSPORTER, ATP-BINDING PROTEIN"/>
    <property type="match status" value="1"/>
</dbReference>
<sequence length="312" mass="33311">MPPVVLAQHVTKWYGSRRAVADVSFAIEPGEIVGLLGPNGSGKSTIFRMLTGYLVPTSGRIEVAGCDVVSDSLGVRRAISYVPEDAPLYDHMRVGEFLHFMAGLKGLHGAGARGAVDEAAERLELTAVMMLPAGKLSRGFRQRVSIAQALLANPKVLVLDEPTSGLDPHQVIAVRDLIRSLAGRHTVLMASHILPEIEKIASRVMILLDGRLLTSDALKEMTQHLALRLSSSSPYALIVLAAQGVSGVREVAPDADAGTGHYLVRAERRASLPADLIAALVAADVAVSELTEVRPDLERVFLDLTKRLGEAA</sequence>
<evidence type="ECO:0000256" key="2">
    <source>
        <dbReference type="ARBA" id="ARBA00022448"/>
    </source>
</evidence>
<reference evidence="8 9" key="2">
    <citation type="submission" date="2018-06" db="EMBL/GenBank/DDBJ databases">
        <title>Comparative genomics of rhizobia nodulating Arachis hypogaea in China.</title>
        <authorList>
            <person name="Li Y."/>
        </authorList>
    </citation>
    <scope>NUCLEOTIDE SEQUENCE [LARGE SCALE GENOMIC DNA]</scope>
    <source>
        <strain evidence="8 9">CCBAU 51658</strain>
    </source>
</reference>
<dbReference type="GO" id="GO:0005524">
    <property type="term" value="F:ATP binding"/>
    <property type="evidence" value="ECO:0007669"/>
    <property type="project" value="UniProtKB-KW"/>
</dbReference>
<proteinExistence type="inferred from homology"/>
<dbReference type="EMBL" id="BMHC01000036">
    <property type="protein sequence ID" value="GGI33933.1"/>
    <property type="molecule type" value="Genomic_DNA"/>
</dbReference>
<dbReference type="EMBL" id="CP030057">
    <property type="protein sequence ID" value="QOZ59285.1"/>
    <property type="molecule type" value="Genomic_DNA"/>
</dbReference>
<dbReference type="InterPro" id="IPR003439">
    <property type="entry name" value="ABC_transporter-like_ATP-bd"/>
</dbReference>
<name>A0A410V3J4_9BRAD</name>
<dbReference type="SMART" id="SM00382">
    <property type="entry name" value="AAA"/>
    <property type="match status" value="1"/>
</dbReference>
<evidence type="ECO:0000256" key="5">
    <source>
        <dbReference type="ARBA" id="ARBA00024722"/>
    </source>
</evidence>
<dbReference type="Proteomes" id="UP000593880">
    <property type="component" value="Chromosome"/>
</dbReference>
<dbReference type="InterPro" id="IPR027417">
    <property type="entry name" value="P-loop_NTPase"/>
</dbReference>